<keyword evidence="8" id="KW-0614">Plasmid</keyword>
<dbReference type="PANTHER" id="PTHR40562:SF1">
    <property type="entry name" value="NITRITE REDUCTASE (NADH) SMALL SUBUNIT"/>
    <property type="match status" value="1"/>
</dbReference>
<dbReference type="OrthoDB" id="3213360at2"/>
<dbReference type="InterPro" id="IPR017881">
    <property type="entry name" value="NirD"/>
</dbReference>
<keyword evidence="1" id="KW-0001">2Fe-2S</keyword>
<dbReference type="GO" id="GO:0008942">
    <property type="term" value="F:nitrite reductase [NAD(P)H] activity"/>
    <property type="evidence" value="ECO:0007669"/>
    <property type="project" value="InterPro"/>
</dbReference>
<dbReference type="CDD" id="cd03529">
    <property type="entry name" value="Rieske_NirD"/>
    <property type="match status" value="1"/>
</dbReference>
<evidence type="ECO:0000256" key="1">
    <source>
        <dbReference type="ARBA" id="ARBA00022714"/>
    </source>
</evidence>
<dbReference type="PATRIC" id="fig|1003195.11.peg.827"/>
<organism evidence="8 9">
    <name type="scientific">Streptantibioticus cattleyicolor (strain ATCC 35852 / DSM 46488 / JCM 4925 / NBRC 14057 / NRRL 8057)</name>
    <name type="common">Streptomyces cattleya</name>
    <dbReference type="NCBI Taxonomy" id="1003195"/>
    <lineage>
        <taxon>Bacteria</taxon>
        <taxon>Bacillati</taxon>
        <taxon>Actinomycetota</taxon>
        <taxon>Actinomycetes</taxon>
        <taxon>Kitasatosporales</taxon>
        <taxon>Streptomycetaceae</taxon>
        <taxon>Streptantibioticus</taxon>
    </lineage>
</organism>
<keyword evidence="3" id="KW-0560">Oxidoreductase</keyword>
<protein>
    <submittedName>
        <fullName evidence="8">Nitrite reductase (NAD(P)H), small subunit</fullName>
    </submittedName>
</protein>
<dbReference type="GO" id="GO:0042128">
    <property type="term" value="P:nitrate assimilation"/>
    <property type="evidence" value="ECO:0007669"/>
    <property type="project" value="UniProtKB-KW"/>
</dbReference>
<accession>F8JNG3</accession>
<keyword evidence="9" id="KW-1185">Reference proteome</keyword>
<dbReference type="SUPFAM" id="SSF50022">
    <property type="entry name" value="ISP domain"/>
    <property type="match status" value="1"/>
</dbReference>
<evidence type="ECO:0000313" key="8">
    <source>
        <dbReference type="EMBL" id="AEW99070.1"/>
    </source>
</evidence>
<dbReference type="KEGG" id="scy:SCATT_p08770"/>
<dbReference type="GO" id="GO:0016705">
    <property type="term" value="F:oxidoreductase activity, acting on paired donors, with incorporation or reduction of molecular oxygen"/>
    <property type="evidence" value="ECO:0007669"/>
    <property type="project" value="UniProtKB-ARBA"/>
</dbReference>
<dbReference type="HOGENOM" id="CLU_055690_3_0_11"/>
<dbReference type="Gene3D" id="2.102.10.10">
    <property type="entry name" value="Rieske [2Fe-2S] iron-sulphur domain"/>
    <property type="match status" value="1"/>
</dbReference>
<dbReference type="Proteomes" id="UP000007842">
    <property type="component" value="Plasmid pSCATT"/>
</dbReference>
<sequence length="130" mass="14058">MTTLVPVQLPNATVEIDDDGTWTPVCAYRDLLPGRGVAVLVGGAQVALFRDRSGALYAVDNLDPFSHAYVIARGITGTRDGVPVVFSPMYKHAFSLRTGDCLDEETTPDGAPARLRCRRVRLAPDTAHHP</sequence>
<dbReference type="GO" id="GO:0051537">
    <property type="term" value="F:2 iron, 2 sulfur cluster binding"/>
    <property type="evidence" value="ECO:0007669"/>
    <property type="project" value="UniProtKB-KW"/>
</dbReference>
<keyword evidence="2" id="KW-0479">Metal-binding</keyword>
<evidence type="ECO:0000256" key="2">
    <source>
        <dbReference type="ARBA" id="ARBA00022723"/>
    </source>
</evidence>
<dbReference type="NCBIfam" id="TIGR02378">
    <property type="entry name" value="nirD_assim_sml"/>
    <property type="match status" value="1"/>
</dbReference>
<dbReference type="InterPro" id="IPR012748">
    <property type="entry name" value="Rieske-like_NirD"/>
</dbReference>
<evidence type="ECO:0000313" key="9">
    <source>
        <dbReference type="Proteomes" id="UP000007842"/>
    </source>
</evidence>
<keyword evidence="6" id="KW-0534">Nitrate assimilation</keyword>
<proteinExistence type="predicted"/>
<dbReference type="PROSITE" id="PS51296">
    <property type="entry name" value="RIESKE"/>
    <property type="match status" value="1"/>
</dbReference>
<evidence type="ECO:0000256" key="6">
    <source>
        <dbReference type="ARBA" id="ARBA00023063"/>
    </source>
</evidence>
<dbReference type="AlphaFoldDB" id="F8JNG3"/>
<dbReference type="PROSITE" id="PS51300">
    <property type="entry name" value="NIRD"/>
    <property type="match status" value="1"/>
</dbReference>
<dbReference type="InterPro" id="IPR017941">
    <property type="entry name" value="Rieske_2Fe-2S"/>
</dbReference>
<dbReference type="EMBL" id="CP003229">
    <property type="protein sequence ID" value="AEW99070.1"/>
    <property type="molecule type" value="Genomic_DNA"/>
</dbReference>
<dbReference type="RefSeq" id="WP_014151310.1">
    <property type="nucleotide sequence ID" value="NC_016113.1"/>
</dbReference>
<dbReference type="GO" id="GO:0004497">
    <property type="term" value="F:monooxygenase activity"/>
    <property type="evidence" value="ECO:0007669"/>
    <property type="project" value="UniProtKB-ARBA"/>
</dbReference>
<evidence type="ECO:0000256" key="3">
    <source>
        <dbReference type="ARBA" id="ARBA00023002"/>
    </source>
</evidence>
<dbReference type="InterPro" id="IPR036922">
    <property type="entry name" value="Rieske_2Fe-2S_sf"/>
</dbReference>
<keyword evidence="4" id="KW-0408">Iron</keyword>
<dbReference type="KEGG" id="sct:SCAT_p0858"/>
<accession>G8XDC4</accession>
<gene>
    <name evidence="8" type="ordered locus">SCATT_p08770</name>
</gene>
<feature type="domain" description="Rieske" evidence="7">
    <location>
        <begin position="23"/>
        <end position="129"/>
    </location>
</feature>
<dbReference type="PANTHER" id="PTHR40562">
    <property type="match status" value="1"/>
</dbReference>
<dbReference type="Pfam" id="PF13806">
    <property type="entry name" value="Rieske_2"/>
    <property type="match status" value="1"/>
</dbReference>
<reference evidence="9" key="1">
    <citation type="submission" date="2011-12" db="EMBL/GenBank/DDBJ databases">
        <title>Complete genome sequence of Streptomyces cattleya strain DSM 46488.</title>
        <authorList>
            <person name="Ou H.-Y."/>
            <person name="Li P."/>
            <person name="Zhao C."/>
            <person name="O'Hagan D."/>
            <person name="Deng Z."/>
        </authorList>
    </citation>
    <scope>NUCLEOTIDE SEQUENCE [LARGE SCALE GENOMIC DNA]</scope>
    <source>
        <strain evidence="9">ATCC 35852 / DSM 46488 / JCM 4925 / NBRC 14057 / NRRL 8057</strain>
        <plasmid evidence="9">Plasmid pSCATT</plasmid>
    </source>
</reference>
<name>F8JNG3_STREN</name>
<geneLocation type="plasmid" evidence="8 9">
    <name>pSCATT</name>
</geneLocation>
<evidence type="ECO:0000256" key="4">
    <source>
        <dbReference type="ARBA" id="ARBA00023004"/>
    </source>
</evidence>
<dbReference type="GO" id="GO:0046872">
    <property type="term" value="F:metal ion binding"/>
    <property type="evidence" value="ECO:0007669"/>
    <property type="project" value="UniProtKB-KW"/>
</dbReference>
<keyword evidence="5" id="KW-0411">Iron-sulfur</keyword>
<evidence type="ECO:0000259" key="7">
    <source>
        <dbReference type="PROSITE" id="PS51296"/>
    </source>
</evidence>
<evidence type="ECO:0000256" key="5">
    <source>
        <dbReference type="ARBA" id="ARBA00023014"/>
    </source>
</evidence>